<feature type="compositionally biased region" description="Basic and acidic residues" evidence="3">
    <location>
        <begin position="1891"/>
        <end position="1915"/>
    </location>
</feature>
<dbReference type="GO" id="GO:0000122">
    <property type="term" value="P:negative regulation of transcription by RNA polymerase II"/>
    <property type="evidence" value="ECO:0007669"/>
    <property type="project" value="TreeGrafter"/>
</dbReference>
<feature type="region of interest" description="Disordered" evidence="3">
    <location>
        <begin position="1886"/>
        <end position="1927"/>
    </location>
</feature>
<dbReference type="Gene3D" id="1.25.40.20">
    <property type="entry name" value="Ankyrin repeat-containing domain"/>
    <property type="match status" value="2"/>
</dbReference>
<feature type="non-terminal residue" evidence="4">
    <location>
        <position position="2267"/>
    </location>
</feature>
<feature type="compositionally biased region" description="Basic and acidic residues" evidence="3">
    <location>
        <begin position="1447"/>
        <end position="1459"/>
    </location>
</feature>
<dbReference type="GO" id="GO:0003714">
    <property type="term" value="F:transcription corepressor activity"/>
    <property type="evidence" value="ECO:0007669"/>
    <property type="project" value="TreeGrafter"/>
</dbReference>
<feature type="compositionally biased region" description="Polar residues" evidence="3">
    <location>
        <begin position="743"/>
        <end position="755"/>
    </location>
</feature>
<sequence>MLLREPRESERDLDAPLPAHGQSFRETCTTLSGFRAEVLCWICESASDYFATYCALCGSFDSSEIAWCSSTPISRLSIAVSCAQPCGARRRSDFSKVDDLLVIATRSTNQSTRQSPSLDLSSVCSPLPPFPPLRYQSAFGQLLDNTYTSFIGTKYFTSHLIVELTAIYCSLCTYLELGVNPDTQLNGNYHTRNKGGDMNAIRGGSTGAGVHSMDDSFNNVLLEGTRQYFMGLPKQAQGSNGQQMWPAGSSTEEGTPALSGAPTPSSRPPSAAAAPQLTSTSTPVAPPRPPSEPIEPEPHIIHKATVMREAAEKRREQPEIEDDEEPMGALSPPSHIIRKPTPHTLPSPAPAPAAPSPSPVRPPSEVPIPQPTVSEQIDPSAQYRGTVTRVQTPTARQNDHYAPRAIDHYPTTRPPEAFTRYQCETNLVESGRNSHGPPIASPQPSMPARHSPQTYARISSTMPQHTSSRYNDMPTHSMPNQRYSIPTAQAPPPHNDRVPPIHHPQHLPPTKRLSTIDSRVSQGYSLVPQRRESPSYTRSTPQYERQPALPQRKYDPQQAYSGYRPSTTVPVPIPNRRVEPQHPTLYKQGNMDVINAHYAVRPSERVPPQPQLQAHELSRLPPRAEYISKSRTMDSRNSYHYPTPSTSTVRYASSAVVPIAQNNTLARSQPLQSRSSYRTAVAPKTNYDYSASTHVQISPSRSTAKPGYPSQQARMTVSVTSLVNEMNQTKQKRESPLDLSVKTVKNSADSSTTQDDAIDSASMKNDNIPLQTRPSSSSRNPMVPGYVASHKVDFAPDFAQPYRERNVNQGYNVLQNVHPSMRYNGSYHSPRPAAETYSVESRPVNSECNKYNGSINRPEYIPRIDLTRSSGDRYPESRIRDDRQLIIEERKRPAGPIVGNIPEKIVRYETWTSDSRIEQINQSAREQHELMSQPVYSYTSHKRLEAYQNDQKRSATTSSYREHHNHHRYSANPYPEPVKRETSEYHAHYNDRVPSSNNRHIIQKIPSHKDVHSHHIDTQNGAQPADKNVLSILRSSLETKQTAYLEPAKPARKIPDLIVIDDIDDPVIVITDMPTDNELETTQNISMQTQSVLPLGHHIKMPKAIDSIPRDSDYQKFDSPDPPRRSPEVDVAARIRTKAELKVMPPSTDSSSKLDSKTNSLPSESKPLPKSQKQHLFNQIREDNLRLESVLKNDKPNESNIPEVKIEPMNIEEIEKDAALQIKTENDLEKMNSLGPNYNAVELDMDWANACDNFMEQLKTGFHKKKACKKRSNTIDQENEYRAEESPKENDNTDIPTEKSIQEPLLVEIKKEPIDEDEEKVTSIKLPDLSKQDSVVKVKNKHKHDKQKNDKKNEKDNDKVKHKSNSKIKSKLSKNESSTSVIVPIKKEPEDFENIKTVIKEELESSDEDEPLKLLKDKQRLLKDLSEKSPYVKLECCDEQMNSTARRSIDSTAKDEKQNKGKTRQLSKSKRKSSSIENMKKEKLNDDSSSDSDDALSVASRLRVRKSMKSEDSKSSLKTKSSPLKKMDIDNNSSNSSPPLRKPGFGDGSDFHPGWEEELYRYKRSLRMPTRLIAIPRGRSGGPFPKGSAAQFTRGSTSLPDLDPVPLSPAPSSAPSTATDDLYRRPDKLNIDSDLESNSSCSAFNKLHYDSEASTSTVFSAVRAKKKSNSIVDVLIQKCGKKEDSKRKIKEKEEKTPKVIPKSSNATELLPTPSLGLVKNGNKGSLSAKKEKLMEDIYYLGAFRKETVTMFRTAFIKDTDGLIGATEEFAPVVLKSRTRTESRVLKQRATIKEVFGDDRPASAPPSACRDESVQDDNDGEQSISIQKEPECQSKFKPKKIVKEKLKRRSSSIRDGLRSTKSLKTNDAKGRMMRLKKRNSLMKSFAHKRRKEMSNKIKKDVTSTLNDKDNNTKEESNCPGTTEGNPKKRMKRLFGRRKFSSGFDYIRKKKKIIRRENNIPKVRRAAPKPSPESVQDIQKEIKSWFINKSIGETHLHRAARLGFTDCVAYCLEKMEADPSAKDNAGFTPLHVASAKGHVRIARLLLQYGANVSAAAQGGIRPLHEACESSHVEIIRLLLAYGADPLLGTYAGQTPEELAEGVAAKLLRLYICDVQGRAVEPWRFPPPAEVIDREELGCDPLSSPPPASPPPPPDSMMEIQCTEAPLPPFYSLRTAPGQPADGLWCLLQDVTNILQIKSKDSLLKQIHCGSGSPKELLREIRTQEFLERAQCHQLLCAGEKVNVRASKVSLIRVTDKLRQLLKIETVLVS</sequence>
<evidence type="ECO:0008006" key="6">
    <source>
        <dbReference type="Google" id="ProtNLM"/>
    </source>
</evidence>
<dbReference type="EMBL" id="OV170228">
    <property type="protein sequence ID" value="CAH0729235.1"/>
    <property type="molecule type" value="Genomic_DNA"/>
</dbReference>
<dbReference type="PANTHER" id="PTHR24117:SF9">
    <property type="entry name" value="BCL-6 COREPRESSOR PCGF1 BINDING DOMAIN-CONTAINING PROTEIN"/>
    <property type="match status" value="1"/>
</dbReference>
<feature type="compositionally biased region" description="Polar residues" evidence="3">
    <location>
        <begin position="236"/>
        <end position="253"/>
    </location>
</feature>
<evidence type="ECO:0000313" key="5">
    <source>
        <dbReference type="Proteomes" id="UP000838878"/>
    </source>
</evidence>
<feature type="compositionally biased region" description="Basic residues" evidence="3">
    <location>
        <begin position="1460"/>
        <end position="1473"/>
    </location>
</feature>
<feature type="compositionally biased region" description="Polar residues" evidence="3">
    <location>
        <begin position="558"/>
        <end position="569"/>
    </location>
</feature>
<dbReference type="CDD" id="cd14259">
    <property type="entry name" value="PUFD_like"/>
    <property type="match status" value="1"/>
</dbReference>
<dbReference type="GO" id="GO:0005634">
    <property type="term" value="C:nucleus"/>
    <property type="evidence" value="ECO:0007669"/>
    <property type="project" value="TreeGrafter"/>
</dbReference>
<feature type="region of interest" description="Disordered" evidence="3">
    <location>
        <begin position="1795"/>
        <end position="1868"/>
    </location>
</feature>
<feature type="compositionally biased region" description="Basic and acidic residues" evidence="3">
    <location>
        <begin position="309"/>
        <end position="318"/>
    </location>
</feature>
<evidence type="ECO:0000256" key="2">
    <source>
        <dbReference type="PROSITE-ProRule" id="PRU00023"/>
    </source>
</evidence>
<gene>
    <name evidence="4" type="ORF">BINO364_LOCUS14361</name>
</gene>
<dbReference type="InterPro" id="IPR038227">
    <property type="entry name" value="PUFD_som_sf"/>
</dbReference>
<keyword evidence="5" id="KW-1185">Reference proteome</keyword>
<evidence type="ECO:0000256" key="1">
    <source>
        <dbReference type="ARBA" id="ARBA00034703"/>
    </source>
</evidence>
<evidence type="ECO:0000256" key="3">
    <source>
        <dbReference type="SAM" id="MobiDB-lite"/>
    </source>
</evidence>
<feature type="region of interest" description="Disordered" evidence="3">
    <location>
        <begin position="1265"/>
        <end position="1387"/>
    </location>
</feature>
<feature type="compositionally biased region" description="Basic and acidic residues" evidence="3">
    <location>
        <begin position="397"/>
        <end position="407"/>
    </location>
</feature>
<feature type="region of interest" description="Disordered" evidence="3">
    <location>
        <begin position="1437"/>
        <end position="1553"/>
    </location>
</feature>
<dbReference type="Gene3D" id="3.10.260.40">
    <property type="entry name" value="BCL-6 corepressor, PCGF1 binding domain"/>
    <property type="match status" value="1"/>
</dbReference>
<dbReference type="OrthoDB" id="3666223at2759"/>
<evidence type="ECO:0000313" key="4">
    <source>
        <dbReference type="EMBL" id="CAH0729235.1"/>
    </source>
</evidence>
<name>A0A8J9VWR3_9NEOP</name>
<feature type="region of interest" description="Disordered" evidence="3">
    <location>
        <begin position="691"/>
        <end position="713"/>
    </location>
</feature>
<feature type="repeat" description="ANK" evidence="2">
    <location>
        <begin position="2056"/>
        <end position="2082"/>
    </location>
</feature>
<organism evidence="4 5">
    <name type="scientific">Brenthis ino</name>
    <name type="common">lesser marbled fritillary</name>
    <dbReference type="NCBI Taxonomy" id="405034"/>
    <lineage>
        <taxon>Eukaryota</taxon>
        <taxon>Metazoa</taxon>
        <taxon>Ecdysozoa</taxon>
        <taxon>Arthropoda</taxon>
        <taxon>Hexapoda</taxon>
        <taxon>Insecta</taxon>
        <taxon>Pterygota</taxon>
        <taxon>Neoptera</taxon>
        <taxon>Endopterygota</taxon>
        <taxon>Lepidoptera</taxon>
        <taxon>Glossata</taxon>
        <taxon>Ditrysia</taxon>
        <taxon>Papilionoidea</taxon>
        <taxon>Nymphalidae</taxon>
        <taxon>Heliconiinae</taxon>
        <taxon>Argynnini</taxon>
        <taxon>Brenthis</taxon>
    </lineage>
</organism>
<feature type="compositionally biased region" description="Polar residues" evidence="3">
    <location>
        <begin position="534"/>
        <end position="543"/>
    </location>
</feature>
<dbReference type="PANTHER" id="PTHR24117">
    <property type="entry name" value="AGAP007537-PB"/>
    <property type="match status" value="1"/>
</dbReference>
<accession>A0A8J9VWR3</accession>
<dbReference type="PROSITE" id="PS50297">
    <property type="entry name" value="ANK_REP_REGION"/>
    <property type="match status" value="2"/>
</dbReference>
<feature type="region of interest" description="Disordered" evidence="3">
    <location>
        <begin position="948"/>
        <end position="977"/>
    </location>
</feature>
<feature type="compositionally biased region" description="Basic and acidic residues" evidence="3">
    <location>
        <begin position="1347"/>
        <end position="1359"/>
    </location>
</feature>
<dbReference type="Proteomes" id="UP000838878">
    <property type="component" value="Chromosome 8"/>
</dbReference>
<feature type="compositionally biased region" description="Low complexity" evidence="3">
    <location>
        <begin position="1596"/>
        <end position="1620"/>
    </location>
</feature>
<feature type="region of interest" description="Disordered" evidence="3">
    <location>
        <begin position="235"/>
        <end position="452"/>
    </location>
</feature>
<feature type="compositionally biased region" description="Polar residues" evidence="3">
    <location>
        <begin position="372"/>
        <end position="396"/>
    </location>
</feature>
<feature type="compositionally biased region" description="Pro residues" evidence="3">
    <location>
        <begin position="284"/>
        <end position="293"/>
    </location>
</feature>
<reference evidence="4" key="1">
    <citation type="submission" date="2021-12" db="EMBL/GenBank/DDBJ databases">
        <authorList>
            <person name="Martin H S."/>
        </authorList>
    </citation>
    <scope>NUCLEOTIDE SEQUENCE</scope>
</reference>
<dbReference type="InterPro" id="IPR036770">
    <property type="entry name" value="Ankyrin_rpt-contain_sf"/>
</dbReference>
<feature type="compositionally biased region" description="Basic and acidic residues" evidence="3">
    <location>
        <begin position="1279"/>
        <end position="1301"/>
    </location>
</feature>
<feature type="compositionally biased region" description="Basic and acidic residues" evidence="3">
    <location>
        <begin position="1108"/>
        <end position="1141"/>
    </location>
</feature>
<feature type="compositionally biased region" description="Polar residues" evidence="3">
    <location>
        <begin position="762"/>
        <end position="780"/>
    </location>
</feature>
<feature type="compositionally biased region" description="Basic residues" evidence="3">
    <location>
        <begin position="1835"/>
        <end position="1850"/>
    </location>
</feature>
<feature type="compositionally biased region" description="Polar residues" evidence="3">
    <location>
        <begin position="422"/>
        <end position="433"/>
    </location>
</feature>
<protein>
    <recommendedName>
        <fullName evidence="6">BCL-6 corepressor</fullName>
    </recommendedName>
</protein>
<feature type="repeat" description="ANK" evidence="2">
    <location>
        <begin position="2023"/>
        <end position="2055"/>
    </location>
</feature>
<feature type="region of interest" description="Disordered" evidence="3">
    <location>
        <begin position="726"/>
        <end position="781"/>
    </location>
</feature>
<feature type="region of interest" description="Disordered" evidence="3">
    <location>
        <begin position="1573"/>
        <end position="1626"/>
    </location>
</feature>
<feature type="compositionally biased region" description="Low complexity" evidence="3">
    <location>
        <begin position="259"/>
        <end position="283"/>
    </location>
</feature>
<dbReference type="PROSITE" id="PS50088">
    <property type="entry name" value="ANK_REPEAT"/>
    <property type="match status" value="2"/>
</dbReference>
<keyword evidence="2" id="KW-0040">ANK repeat</keyword>
<dbReference type="SUPFAM" id="SSF48403">
    <property type="entry name" value="Ankyrin repeat"/>
    <property type="match status" value="1"/>
</dbReference>
<feature type="region of interest" description="Disordered" evidence="3">
    <location>
        <begin position="485"/>
        <end position="575"/>
    </location>
</feature>
<proteinExistence type="inferred from homology"/>
<feature type="region of interest" description="Disordered" evidence="3">
    <location>
        <begin position="1104"/>
        <end position="1174"/>
    </location>
</feature>
<dbReference type="InterPro" id="IPR047144">
    <property type="entry name" value="BCOR-like"/>
</dbReference>
<comment type="similarity">
    <text evidence="1">Belongs to the BCOR family.</text>
</comment>
<feature type="compositionally biased region" description="Low complexity" evidence="3">
    <location>
        <begin position="1145"/>
        <end position="1171"/>
    </location>
</feature>
<dbReference type="Pfam" id="PF12796">
    <property type="entry name" value="Ank_2"/>
    <property type="match status" value="1"/>
</dbReference>
<dbReference type="InterPro" id="IPR002110">
    <property type="entry name" value="Ankyrin_rpt"/>
</dbReference>
<feature type="compositionally biased region" description="Pro residues" evidence="3">
    <location>
        <begin position="343"/>
        <end position="370"/>
    </location>
</feature>
<feature type="compositionally biased region" description="Polar residues" evidence="3">
    <location>
        <begin position="512"/>
        <end position="524"/>
    </location>
</feature>
<feature type="compositionally biased region" description="Basic residues" evidence="3">
    <location>
        <begin position="1360"/>
        <end position="1372"/>
    </location>
</feature>
<dbReference type="SMART" id="SM00248">
    <property type="entry name" value="ANK"/>
    <property type="match status" value="3"/>
</dbReference>